<dbReference type="OrthoDB" id="4250809at2"/>
<organism evidence="3 4">
    <name type="scientific">Streptomyces mobaraensis</name>
    <name type="common">Streptoverticillium mobaraense</name>
    <dbReference type="NCBI Taxonomy" id="35621"/>
    <lineage>
        <taxon>Bacteria</taxon>
        <taxon>Bacillati</taxon>
        <taxon>Actinomycetota</taxon>
        <taxon>Actinomycetes</taxon>
        <taxon>Kitasatosporales</taxon>
        <taxon>Streptomycetaceae</taxon>
        <taxon>Streptomyces</taxon>
    </lineage>
</organism>
<comment type="caution">
    <text evidence="3">The sequence shown here is derived from an EMBL/GenBank/DDBJ whole genome shotgun (WGS) entry which is preliminary data.</text>
</comment>
<name>A0A5N5WDF5_STRMB</name>
<keyword evidence="2" id="KW-0472">Membrane</keyword>
<dbReference type="RefSeq" id="WP_152262899.1">
    <property type="nucleotide sequence ID" value="NZ_VOKX01000010.1"/>
</dbReference>
<dbReference type="Proteomes" id="UP000327000">
    <property type="component" value="Unassembled WGS sequence"/>
</dbReference>
<evidence type="ECO:0000256" key="2">
    <source>
        <dbReference type="SAM" id="Phobius"/>
    </source>
</evidence>
<sequence length="212" mass="22278">MSAGDPPHLPDPPGTPLWRRVWAYWVTGGLAIVLGSLLPILLQGHSSNDKADPPTPPPTGGPTSGPTSGSPWTPPASGPTSPAPGPVTTPPQPVFPPYTTAPATLRVSASVTSVLTQGSAGVGLTKVQVNVTFNGLKGQVASIRWHTYNDLTKQSLSLDSTIRSPVLNWDITNWHPTFVVVNPAVHWQLQVTAYGPDGTQLATNHSNFTFSS</sequence>
<evidence type="ECO:0000313" key="4">
    <source>
        <dbReference type="Proteomes" id="UP000327000"/>
    </source>
</evidence>
<dbReference type="AlphaFoldDB" id="A0A5N5WDF5"/>
<feature type="compositionally biased region" description="Pro residues" evidence="1">
    <location>
        <begin position="72"/>
        <end position="96"/>
    </location>
</feature>
<evidence type="ECO:0000256" key="1">
    <source>
        <dbReference type="SAM" id="MobiDB-lite"/>
    </source>
</evidence>
<feature type="region of interest" description="Disordered" evidence="1">
    <location>
        <begin position="47"/>
        <end position="99"/>
    </location>
</feature>
<feature type="transmembrane region" description="Helical" evidence="2">
    <location>
        <begin position="22"/>
        <end position="42"/>
    </location>
</feature>
<evidence type="ECO:0000313" key="3">
    <source>
        <dbReference type="EMBL" id="KAB7849246.1"/>
    </source>
</evidence>
<accession>A0A5N5WDF5</accession>
<reference evidence="3 4" key="1">
    <citation type="journal article" date="2019" name="Microb. Cell Fact.">
        <title>Exploring novel herbicidin analogues by transcriptional regulator overexpression and MS/MS molecular networking.</title>
        <authorList>
            <person name="Shi Y."/>
            <person name="Gu R."/>
            <person name="Li Y."/>
            <person name="Wang X."/>
            <person name="Ren W."/>
            <person name="Li X."/>
            <person name="Wang L."/>
            <person name="Xie Y."/>
            <person name="Hong B."/>
        </authorList>
    </citation>
    <scope>NUCLEOTIDE SEQUENCE [LARGE SCALE GENOMIC DNA]</scope>
    <source>
        <strain evidence="3 4">US-43</strain>
    </source>
</reference>
<keyword evidence="2" id="KW-0812">Transmembrane</keyword>
<protein>
    <submittedName>
        <fullName evidence="3">WD40 repeat domain-containing protein</fullName>
    </submittedName>
</protein>
<keyword evidence="4" id="KW-1185">Reference proteome</keyword>
<dbReference type="EMBL" id="VOKX01000010">
    <property type="protein sequence ID" value="KAB7849246.1"/>
    <property type="molecule type" value="Genomic_DNA"/>
</dbReference>
<proteinExistence type="predicted"/>
<gene>
    <name evidence="3" type="ORF">FRZ00_07450</name>
</gene>
<keyword evidence="2" id="KW-1133">Transmembrane helix</keyword>